<proteinExistence type="inferred from homology"/>
<dbReference type="Gene3D" id="3.40.50.720">
    <property type="entry name" value="NAD(P)-binding Rossmann-like Domain"/>
    <property type="match status" value="1"/>
</dbReference>
<evidence type="ECO:0000256" key="1">
    <source>
        <dbReference type="ARBA" id="ARBA00023002"/>
    </source>
</evidence>
<gene>
    <name evidence="3" type="primary">ORF125535</name>
</gene>
<keyword evidence="1" id="KW-0560">Oxidoreductase</keyword>
<dbReference type="SUPFAM" id="SSF51735">
    <property type="entry name" value="NAD(P)-binding Rossmann-fold domains"/>
    <property type="match status" value="1"/>
</dbReference>
<dbReference type="PANTHER" id="PTHR43313:SF1">
    <property type="entry name" value="3BETA-HYDROXYSTEROID DEHYDROGENASE DHS-16"/>
    <property type="match status" value="1"/>
</dbReference>
<dbReference type="AlphaFoldDB" id="A0A0B7AMW5"/>
<dbReference type="PRINTS" id="PR00080">
    <property type="entry name" value="SDRFAMILY"/>
</dbReference>
<dbReference type="InterPro" id="IPR002347">
    <property type="entry name" value="SDR_fam"/>
</dbReference>
<comment type="similarity">
    <text evidence="2">Belongs to the short-chain dehydrogenases/reductases (SDR) family.</text>
</comment>
<dbReference type="PROSITE" id="PS00061">
    <property type="entry name" value="ADH_SHORT"/>
    <property type="match status" value="1"/>
</dbReference>
<accession>A0A0B7AMW5</accession>
<dbReference type="Pfam" id="PF00106">
    <property type="entry name" value="adh_short"/>
    <property type="match status" value="1"/>
</dbReference>
<name>A0A0B7AMW5_9EUPU</name>
<dbReference type="GO" id="GO:0016491">
    <property type="term" value="F:oxidoreductase activity"/>
    <property type="evidence" value="ECO:0007669"/>
    <property type="project" value="UniProtKB-KW"/>
</dbReference>
<feature type="non-terminal residue" evidence="3">
    <location>
        <position position="1"/>
    </location>
</feature>
<evidence type="ECO:0000313" key="3">
    <source>
        <dbReference type="EMBL" id="CEK81341.1"/>
    </source>
</evidence>
<sequence>IARMLKVGNYGDKFVFITGCDTGFGLELARRLDSLGFHVFAGCFNKELSQSLSGSSSNRLRIVHIDVSKAESIKEAVKKVKEQIPSEKGLWALVNNAGIGGSWAPSEMCTKEDFVPVFDVNFFGLVETTRLCLPLVRKAHGRIVNMASAAGILAFVAAPYTCSKFAVEAYSDIIRREMYQYGVKVSVLEPGVFKTSIVNVDKMVDLVKQVHDNLSTEVKDFYGPDAINRCRERFIGFNDNGASDVTSVVDAYTHAITARFPQKRYPVGTDCKVVFKPLSYFPSWFVDWYINFQVYGKGV</sequence>
<dbReference type="InterPro" id="IPR020904">
    <property type="entry name" value="Sc_DH/Rdtase_CS"/>
</dbReference>
<reference evidence="3" key="1">
    <citation type="submission" date="2014-12" db="EMBL/GenBank/DDBJ databases">
        <title>Insight into the proteome of Arion vulgaris.</title>
        <authorList>
            <person name="Aradska J."/>
            <person name="Bulat T."/>
            <person name="Smidak R."/>
            <person name="Sarate P."/>
            <person name="Gangsoo J."/>
            <person name="Sialana F."/>
            <person name="Bilban M."/>
            <person name="Lubec G."/>
        </authorList>
    </citation>
    <scope>NUCLEOTIDE SEQUENCE</scope>
    <source>
        <tissue evidence="3">Skin</tissue>
    </source>
</reference>
<evidence type="ECO:0000256" key="2">
    <source>
        <dbReference type="RuleBase" id="RU000363"/>
    </source>
</evidence>
<dbReference type="EMBL" id="HACG01034476">
    <property type="protein sequence ID" value="CEK81341.1"/>
    <property type="molecule type" value="Transcribed_RNA"/>
</dbReference>
<dbReference type="PANTHER" id="PTHR43313">
    <property type="entry name" value="SHORT-CHAIN DEHYDROGENASE/REDUCTASE FAMILY 9C"/>
    <property type="match status" value="1"/>
</dbReference>
<dbReference type="InterPro" id="IPR036291">
    <property type="entry name" value="NAD(P)-bd_dom_sf"/>
</dbReference>
<protein>
    <submittedName>
        <fullName evidence="3">Uncharacterized protein</fullName>
    </submittedName>
</protein>
<dbReference type="GO" id="GO:0008202">
    <property type="term" value="P:steroid metabolic process"/>
    <property type="evidence" value="ECO:0007669"/>
    <property type="project" value="TreeGrafter"/>
</dbReference>
<organism evidence="3">
    <name type="scientific">Arion vulgaris</name>
    <dbReference type="NCBI Taxonomy" id="1028688"/>
    <lineage>
        <taxon>Eukaryota</taxon>
        <taxon>Metazoa</taxon>
        <taxon>Spiralia</taxon>
        <taxon>Lophotrochozoa</taxon>
        <taxon>Mollusca</taxon>
        <taxon>Gastropoda</taxon>
        <taxon>Heterobranchia</taxon>
        <taxon>Euthyneura</taxon>
        <taxon>Panpulmonata</taxon>
        <taxon>Eupulmonata</taxon>
        <taxon>Stylommatophora</taxon>
        <taxon>Helicina</taxon>
        <taxon>Arionoidea</taxon>
        <taxon>Arionidae</taxon>
        <taxon>Arion</taxon>
    </lineage>
</organism>
<dbReference type="PRINTS" id="PR00081">
    <property type="entry name" value="GDHRDH"/>
</dbReference>